<accession>A0ABC8RET5</accession>
<comment type="similarity">
    <text evidence="6">Belongs to the DESIGUAL family.</text>
</comment>
<organism evidence="8 9">
    <name type="scientific">Ilex paraguariensis</name>
    <name type="common">yerba mate</name>
    <dbReference type="NCBI Taxonomy" id="185542"/>
    <lineage>
        <taxon>Eukaryota</taxon>
        <taxon>Viridiplantae</taxon>
        <taxon>Streptophyta</taxon>
        <taxon>Embryophyta</taxon>
        <taxon>Tracheophyta</taxon>
        <taxon>Spermatophyta</taxon>
        <taxon>Magnoliopsida</taxon>
        <taxon>eudicotyledons</taxon>
        <taxon>Gunneridae</taxon>
        <taxon>Pentapetalae</taxon>
        <taxon>asterids</taxon>
        <taxon>campanulids</taxon>
        <taxon>Aquifoliales</taxon>
        <taxon>Aquifoliaceae</taxon>
        <taxon>Ilex</taxon>
    </lineage>
</organism>
<comment type="subcellular location">
    <subcellularLocation>
        <location evidence="1">Endomembrane system</location>
        <topology evidence="1">Multi-pass membrane protein</topology>
    </subcellularLocation>
</comment>
<name>A0ABC8RET5_9AQUA</name>
<keyword evidence="9" id="KW-1185">Reference proteome</keyword>
<keyword evidence="3" id="KW-0732">Signal</keyword>
<sequence length="187" mass="20090">MAFTPKQMAVTVALLGIVSFICGIYAEIKKPAVGDPIPGNDVVICKYPSNSTVVLGYISVVLLTASTAAGYYSLFYPYNGISIPQAAAFQSGYFTTFFNVALGTSGLAAAMVLWPTITEHLHLIQNVHSNLERDCPTAKTGLVGGGAFVSLDASLFWLLSLMFVTNVREDYLQEAEHGDYSQAVTFD</sequence>
<evidence type="ECO:0000256" key="7">
    <source>
        <dbReference type="SAM" id="Phobius"/>
    </source>
</evidence>
<evidence type="ECO:0000256" key="5">
    <source>
        <dbReference type="ARBA" id="ARBA00023136"/>
    </source>
</evidence>
<evidence type="ECO:0000256" key="3">
    <source>
        <dbReference type="ARBA" id="ARBA00022729"/>
    </source>
</evidence>
<dbReference type="EMBL" id="CAUOFW020001058">
    <property type="protein sequence ID" value="CAK9140577.1"/>
    <property type="molecule type" value="Genomic_DNA"/>
</dbReference>
<dbReference type="GO" id="GO:0012505">
    <property type="term" value="C:endomembrane system"/>
    <property type="evidence" value="ECO:0007669"/>
    <property type="project" value="UniProtKB-SubCell"/>
</dbReference>
<feature type="transmembrane region" description="Helical" evidence="7">
    <location>
        <begin position="50"/>
        <end position="72"/>
    </location>
</feature>
<feature type="transmembrane region" description="Helical" evidence="7">
    <location>
        <begin position="93"/>
        <end position="114"/>
    </location>
</feature>
<keyword evidence="2 7" id="KW-0812">Transmembrane</keyword>
<keyword evidence="5 7" id="KW-0472">Membrane</keyword>
<protein>
    <submittedName>
        <fullName evidence="8">Uncharacterized protein</fullName>
    </submittedName>
</protein>
<dbReference type="InterPro" id="IPR009606">
    <property type="entry name" value="DEAL/Modifying_wall_lignin1/2"/>
</dbReference>
<dbReference type="AlphaFoldDB" id="A0ABC8RET5"/>
<proteinExistence type="inferred from homology"/>
<dbReference type="Pfam" id="PF06749">
    <property type="entry name" value="DUF1218"/>
    <property type="match status" value="1"/>
</dbReference>
<keyword evidence="4 7" id="KW-1133">Transmembrane helix</keyword>
<comment type="caution">
    <text evidence="8">The sequence shown here is derived from an EMBL/GenBank/DDBJ whole genome shotgun (WGS) entry which is preliminary data.</text>
</comment>
<evidence type="ECO:0000256" key="6">
    <source>
        <dbReference type="ARBA" id="ARBA00029467"/>
    </source>
</evidence>
<evidence type="ECO:0000256" key="1">
    <source>
        <dbReference type="ARBA" id="ARBA00004127"/>
    </source>
</evidence>
<dbReference type="Proteomes" id="UP001642360">
    <property type="component" value="Unassembled WGS sequence"/>
</dbReference>
<evidence type="ECO:0000256" key="4">
    <source>
        <dbReference type="ARBA" id="ARBA00022989"/>
    </source>
</evidence>
<dbReference type="PANTHER" id="PTHR31769">
    <property type="entry name" value="OS07G0462200 PROTEIN-RELATED"/>
    <property type="match status" value="1"/>
</dbReference>
<evidence type="ECO:0000256" key="2">
    <source>
        <dbReference type="ARBA" id="ARBA00022692"/>
    </source>
</evidence>
<evidence type="ECO:0000313" key="8">
    <source>
        <dbReference type="EMBL" id="CAK9140577.1"/>
    </source>
</evidence>
<evidence type="ECO:0000313" key="9">
    <source>
        <dbReference type="Proteomes" id="UP001642360"/>
    </source>
</evidence>
<reference evidence="8 9" key="1">
    <citation type="submission" date="2024-02" db="EMBL/GenBank/DDBJ databases">
        <authorList>
            <person name="Vignale AGUSTIN F."/>
            <person name="Sosa J E."/>
            <person name="Modenutti C."/>
        </authorList>
    </citation>
    <scope>NUCLEOTIDE SEQUENCE [LARGE SCALE GENOMIC DNA]</scope>
</reference>
<dbReference type="InterPro" id="IPR052222">
    <property type="entry name" value="DESIGUAL"/>
</dbReference>
<feature type="transmembrane region" description="Helical" evidence="7">
    <location>
        <begin position="142"/>
        <end position="164"/>
    </location>
</feature>
<gene>
    <name evidence="8" type="ORF">ILEXP_LOCUS8079</name>
</gene>